<dbReference type="PANTHER" id="PTHR32071:SF77">
    <property type="entry name" value="TRANSCRIPTIONAL REGULATORY PROTEIN"/>
    <property type="match status" value="1"/>
</dbReference>
<dbReference type="InterPro" id="IPR058031">
    <property type="entry name" value="AAA_lid_NorR"/>
</dbReference>
<evidence type="ECO:0000256" key="1">
    <source>
        <dbReference type="ARBA" id="ARBA00022741"/>
    </source>
</evidence>
<dbReference type="Gene3D" id="1.10.10.60">
    <property type="entry name" value="Homeodomain-like"/>
    <property type="match status" value="1"/>
</dbReference>
<dbReference type="Pfam" id="PF02954">
    <property type="entry name" value="HTH_8"/>
    <property type="match status" value="1"/>
</dbReference>
<dbReference type="InterPro" id="IPR025944">
    <property type="entry name" value="Sigma_54_int_dom_CS"/>
</dbReference>
<dbReference type="PROSITE" id="PS00675">
    <property type="entry name" value="SIGMA54_INTERACT_1"/>
    <property type="match status" value="1"/>
</dbReference>
<reference evidence="7" key="1">
    <citation type="submission" date="2021-03" db="EMBL/GenBank/DDBJ databases">
        <authorList>
            <person name="Peeters C."/>
        </authorList>
    </citation>
    <scope>NUCLEOTIDE SEQUENCE</scope>
    <source>
        <strain evidence="7">LMG 31506</strain>
    </source>
</reference>
<organism evidence="7 8">
    <name type="scientific">Cupriavidus yeoncheonensis</name>
    <dbReference type="NCBI Taxonomy" id="1462994"/>
    <lineage>
        <taxon>Bacteria</taxon>
        <taxon>Pseudomonadati</taxon>
        <taxon>Pseudomonadota</taxon>
        <taxon>Betaproteobacteria</taxon>
        <taxon>Burkholderiales</taxon>
        <taxon>Burkholderiaceae</taxon>
        <taxon>Cupriavidus</taxon>
    </lineage>
</organism>
<evidence type="ECO:0000313" key="8">
    <source>
        <dbReference type="Proteomes" id="UP000672934"/>
    </source>
</evidence>
<evidence type="ECO:0000256" key="5">
    <source>
        <dbReference type="ARBA" id="ARBA00023163"/>
    </source>
</evidence>
<dbReference type="GO" id="GO:0005524">
    <property type="term" value="F:ATP binding"/>
    <property type="evidence" value="ECO:0007669"/>
    <property type="project" value="UniProtKB-KW"/>
</dbReference>
<dbReference type="PROSITE" id="PS50045">
    <property type="entry name" value="SIGMA54_INTERACT_4"/>
    <property type="match status" value="1"/>
</dbReference>
<keyword evidence="3" id="KW-0805">Transcription regulation</keyword>
<dbReference type="SUPFAM" id="SSF52540">
    <property type="entry name" value="P-loop containing nucleoside triphosphate hydrolases"/>
    <property type="match status" value="1"/>
</dbReference>
<dbReference type="InterPro" id="IPR029016">
    <property type="entry name" value="GAF-like_dom_sf"/>
</dbReference>
<evidence type="ECO:0000256" key="2">
    <source>
        <dbReference type="ARBA" id="ARBA00022840"/>
    </source>
</evidence>
<keyword evidence="4" id="KW-0238">DNA-binding</keyword>
<dbReference type="InterPro" id="IPR002078">
    <property type="entry name" value="Sigma_54_int"/>
</dbReference>
<dbReference type="Gene3D" id="3.40.50.300">
    <property type="entry name" value="P-loop containing nucleotide triphosphate hydrolases"/>
    <property type="match status" value="1"/>
</dbReference>
<accession>A0A916IQW2</accession>
<evidence type="ECO:0000313" key="7">
    <source>
        <dbReference type="EMBL" id="CAG2127319.1"/>
    </source>
</evidence>
<dbReference type="PROSITE" id="PS00676">
    <property type="entry name" value="SIGMA54_INTERACT_2"/>
    <property type="match status" value="1"/>
</dbReference>
<dbReference type="InterPro" id="IPR025662">
    <property type="entry name" value="Sigma_54_int_dom_ATP-bd_1"/>
</dbReference>
<keyword evidence="1" id="KW-0547">Nucleotide-binding</keyword>
<gene>
    <name evidence="7" type="primary">acoR_1</name>
    <name evidence="7" type="ORF">LMG31506_00438</name>
</gene>
<dbReference type="RefSeq" id="WP_211945436.1">
    <property type="nucleotide sequence ID" value="NZ_CAJPUY010000001.1"/>
</dbReference>
<dbReference type="InterPro" id="IPR003018">
    <property type="entry name" value="GAF"/>
</dbReference>
<keyword evidence="2" id="KW-0067">ATP-binding</keyword>
<dbReference type="EMBL" id="CAJPUY010000001">
    <property type="protein sequence ID" value="CAG2127319.1"/>
    <property type="molecule type" value="Genomic_DNA"/>
</dbReference>
<evidence type="ECO:0000259" key="6">
    <source>
        <dbReference type="PROSITE" id="PS50045"/>
    </source>
</evidence>
<dbReference type="Pfam" id="PF00158">
    <property type="entry name" value="Sigma54_activat"/>
    <property type="match status" value="1"/>
</dbReference>
<dbReference type="InterPro" id="IPR002197">
    <property type="entry name" value="HTH_Fis"/>
</dbReference>
<dbReference type="Gene3D" id="1.10.8.60">
    <property type="match status" value="1"/>
</dbReference>
<dbReference type="Pfam" id="PF01590">
    <property type="entry name" value="GAF"/>
    <property type="match status" value="1"/>
</dbReference>
<dbReference type="SUPFAM" id="SSF55781">
    <property type="entry name" value="GAF domain-like"/>
    <property type="match status" value="1"/>
</dbReference>
<dbReference type="CDD" id="cd00009">
    <property type="entry name" value="AAA"/>
    <property type="match status" value="1"/>
</dbReference>
<evidence type="ECO:0000256" key="3">
    <source>
        <dbReference type="ARBA" id="ARBA00023015"/>
    </source>
</evidence>
<dbReference type="SUPFAM" id="SSF46689">
    <property type="entry name" value="Homeodomain-like"/>
    <property type="match status" value="1"/>
</dbReference>
<keyword evidence="5" id="KW-0804">Transcription</keyword>
<proteinExistence type="predicted"/>
<name>A0A916IQW2_9BURK</name>
<dbReference type="PRINTS" id="PR01590">
    <property type="entry name" value="HTHFIS"/>
</dbReference>
<dbReference type="InterPro" id="IPR003593">
    <property type="entry name" value="AAA+_ATPase"/>
</dbReference>
<dbReference type="Proteomes" id="UP000672934">
    <property type="component" value="Unassembled WGS sequence"/>
</dbReference>
<dbReference type="PANTHER" id="PTHR32071">
    <property type="entry name" value="TRANSCRIPTIONAL REGULATORY PROTEIN"/>
    <property type="match status" value="1"/>
</dbReference>
<keyword evidence="8" id="KW-1185">Reference proteome</keyword>
<dbReference type="GO" id="GO:0043565">
    <property type="term" value="F:sequence-specific DNA binding"/>
    <property type="evidence" value="ECO:0007669"/>
    <property type="project" value="InterPro"/>
</dbReference>
<dbReference type="Pfam" id="PF25601">
    <property type="entry name" value="AAA_lid_14"/>
    <property type="match status" value="1"/>
</dbReference>
<dbReference type="PROSITE" id="PS00688">
    <property type="entry name" value="SIGMA54_INTERACT_3"/>
    <property type="match status" value="1"/>
</dbReference>
<dbReference type="AlphaFoldDB" id="A0A916IQW2"/>
<dbReference type="InterPro" id="IPR027417">
    <property type="entry name" value="P-loop_NTPase"/>
</dbReference>
<dbReference type="InterPro" id="IPR009057">
    <property type="entry name" value="Homeodomain-like_sf"/>
</dbReference>
<evidence type="ECO:0000256" key="4">
    <source>
        <dbReference type="ARBA" id="ARBA00023125"/>
    </source>
</evidence>
<feature type="domain" description="Sigma-54 factor interaction" evidence="6">
    <location>
        <begin position="341"/>
        <end position="570"/>
    </location>
</feature>
<dbReference type="SMART" id="SM00382">
    <property type="entry name" value="AAA"/>
    <property type="match status" value="1"/>
</dbReference>
<dbReference type="InterPro" id="IPR025943">
    <property type="entry name" value="Sigma_54_int_dom_ATP-bd_2"/>
</dbReference>
<dbReference type="Gene3D" id="3.30.450.40">
    <property type="match status" value="1"/>
</dbReference>
<protein>
    <submittedName>
        <fullName evidence="7">Acetoin catabolism regulatory protein</fullName>
    </submittedName>
</protein>
<dbReference type="GO" id="GO:0006355">
    <property type="term" value="P:regulation of DNA-templated transcription"/>
    <property type="evidence" value="ECO:0007669"/>
    <property type="project" value="InterPro"/>
</dbReference>
<sequence>MTIPAEPVRPATSGNLGDLAGQPERAELIALAHQRSASYGLRPYESPDFCPVLQSELKTRIERSQSLFTYALPVMETLYDQIVNTQSMVILTDADGLILHSLGDDDFLARADKVALRAGADWSEESRGTNAIGTALAENRATLVHGADHFLEANQFLTCSCMTILDPYGKTVGALDVTGDQRGFHKHTMALVRMSAQMIENQLFGNAFRDMVCIRFHSRAEFLGTLVEGIVSFTPGGRFLSSNRSGQFQLGMSNAALQAHTFSSLFGMPMSLLFDAVRGAPAGIVQLQLPSGVKVSARAEWKSSPASMPGTAAAPAGAPDAITAPRRLYAAPARPEGLADLDTGDAQIRTVIGKLRKVIGKDIPVMVLGETGTGKELMARAIHADSPRHAGPFIAVNCASIPENLIESELFGYEEGAFTGARKKGGIGKMLLANGGTLFLDEIGDMPLHLQGRLLRALQERAVQPLGSSKVIQVDVLVVCATNRNLREMVAGGQFREDLYYRLNGLVVRLPALRERSDLDVVAGKLLRQDQGQAGAEPPRIRDSVMELFRRYHWPGNMRQLGNLLRTARLMAEGEAEITEDHLPDDFLDDLRERQERHEGHEGHERHELAAAPGGPVVRGLTVSVARPVGQGGTQQGTQWGTQPTRLAEVEAQLIVATVKAHHGNISAAAKALGISRNTVYRKMEEARGLPQPPG</sequence>
<comment type="caution">
    <text evidence="7">The sequence shown here is derived from an EMBL/GenBank/DDBJ whole genome shotgun (WGS) entry which is preliminary data.</text>
</comment>
<dbReference type="FunFam" id="3.40.50.300:FF:000006">
    <property type="entry name" value="DNA-binding transcriptional regulator NtrC"/>
    <property type="match status" value="1"/>
</dbReference>